<feature type="transmembrane region" description="Helical" evidence="1">
    <location>
        <begin position="213"/>
        <end position="237"/>
    </location>
</feature>
<evidence type="ECO:0000256" key="1">
    <source>
        <dbReference type="SAM" id="Phobius"/>
    </source>
</evidence>
<comment type="caution">
    <text evidence="2">The sequence shown here is derived from an EMBL/GenBank/DDBJ whole genome shotgun (WGS) entry which is preliminary data.</text>
</comment>
<proteinExistence type="predicted"/>
<keyword evidence="1" id="KW-0472">Membrane</keyword>
<feature type="transmembrane region" description="Helical" evidence="1">
    <location>
        <begin position="381"/>
        <end position="409"/>
    </location>
</feature>
<organism evidence="2 3">
    <name type="scientific">Paenibacillus paeoniae</name>
    <dbReference type="NCBI Taxonomy" id="2292705"/>
    <lineage>
        <taxon>Bacteria</taxon>
        <taxon>Bacillati</taxon>
        <taxon>Bacillota</taxon>
        <taxon>Bacilli</taxon>
        <taxon>Bacillales</taxon>
        <taxon>Paenibacillaceae</taxon>
        <taxon>Paenibacillus</taxon>
    </lineage>
</organism>
<dbReference type="Pfam" id="PF09546">
    <property type="entry name" value="Spore_III_AE"/>
    <property type="match status" value="1"/>
</dbReference>
<keyword evidence="1" id="KW-0812">Transmembrane</keyword>
<sequence>MAQARAGGAAKLQLLVWFFLLFMTLMPIGVQAETSTSGSSIAAPEAASSDVNQMMKEQAGLMETEHVEDYWNKLREQYGGFFPDQKVPSFSEMLLSGGGLKLADVLQGLLRYFWHEVLYNGKLLVTIVLLTVFSMVLETLQNAFERNSISKAAYSVTYMVLVIIAVNSFHVAIGYAKDAIESMISFMLAMVPLLLTLLASMGSVVTVSVLHPLIIFMIHIVGTVIYSFVFPLLFFSAVLHIASALTEKFKVTHLANLLRTVAVGSLGVLVTIFLGVISVQGATGAVTDGVTLRAAKFVTGNFVPVVGRMFSDAADTVISASLLAKNAVGLAGVIVLLFLSAFPALKIFTLALIYNVSAAVMQPLGDSPIVTCLQTIGKTMIFVFAALAAVSLMFFLAVTIILTAGNAALMVR</sequence>
<accession>A0A371PNL1</accession>
<feature type="transmembrane region" description="Helical" evidence="1">
    <location>
        <begin position="119"/>
        <end position="140"/>
    </location>
</feature>
<evidence type="ECO:0000313" key="2">
    <source>
        <dbReference type="EMBL" id="REK77347.1"/>
    </source>
</evidence>
<dbReference type="RefSeq" id="WP_116044899.1">
    <property type="nucleotide sequence ID" value="NZ_QUBQ01000001.1"/>
</dbReference>
<name>A0A371PNL1_9BACL</name>
<keyword evidence="1" id="KW-1133">Transmembrane helix</keyword>
<feature type="transmembrane region" description="Helical" evidence="1">
    <location>
        <begin position="152"/>
        <end position="176"/>
    </location>
</feature>
<dbReference type="AlphaFoldDB" id="A0A371PNL1"/>
<protein>
    <submittedName>
        <fullName evidence="2">Stage III sporulation protein AE</fullName>
    </submittedName>
</protein>
<keyword evidence="3" id="KW-1185">Reference proteome</keyword>
<dbReference type="InterPro" id="IPR014194">
    <property type="entry name" value="Spore_III_AE"/>
</dbReference>
<dbReference type="NCBIfam" id="TIGR02829">
    <property type="entry name" value="spore_III_AE"/>
    <property type="match status" value="1"/>
</dbReference>
<dbReference type="EMBL" id="QUBQ01000001">
    <property type="protein sequence ID" value="REK77347.1"/>
    <property type="molecule type" value="Genomic_DNA"/>
</dbReference>
<evidence type="ECO:0000313" key="3">
    <source>
        <dbReference type="Proteomes" id="UP000261905"/>
    </source>
</evidence>
<feature type="transmembrane region" description="Helical" evidence="1">
    <location>
        <begin position="257"/>
        <end position="277"/>
    </location>
</feature>
<feature type="transmembrane region" description="Helical" evidence="1">
    <location>
        <begin position="328"/>
        <end position="354"/>
    </location>
</feature>
<dbReference type="OrthoDB" id="2373222at2"/>
<gene>
    <name evidence="2" type="primary">spoIIIAE</name>
    <name evidence="2" type="ORF">DX130_10205</name>
</gene>
<dbReference type="Proteomes" id="UP000261905">
    <property type="component" value="Unassembled WGS sequence"/>
</dbReference>
<reference evidence="2 3" key="1">
    <citation type="submission" date="2018-08" db="EMBL/GenBank/DDBJ databases">
        <title>Paenibacillus sp. M4BSY-1, whole genome shotgun sequence.</title>
        <authorList>
            <person name="Tuo L."/>
        </authorList>
    </citation>
    <scope>NUCLEOTIDE SEQUENCE [LARGE SCALE GENOMIC DNA]</scope>
    <source>
        <strain evidence="2 3">M4BSY-1</strain>
    </source>
</reference>
<feature type="transmembrane region" description="Helical" evidence="1">
    <location>
        <begin position="182"/>
        <end position="201"/>
    </location>
</feature>